<keyword evidence="3" id="KW-1185">Reference proteome</keyword>
<reference evidence="2 3" key="1">
    <citation type="journal article" date="2023" name="Antonie Van Leeuwenhoek">
        <title>Mesoterricola silvestris gen. nov., sp. nov., Mesoterricola sediminis sp. nov., Geothrix oryzae sp. nov., Geothrix edaphica sp. nov., Geothrix rubra sp. nov., and Geothrix limicola sp. nov., six novel members of Acidobacteriota isolated from soils.</title>
        <authorList>
            <person name="Itoh H."/>
            <person name="Sugisawa Y."/>
            <person name="Mise K."/>
            <person name="Xu Z."/>
            <person name="Kuniyasu M."/>
            <person name="Ushijima N."/>
            <person name="Kawano K."/>
            <person name="Kobayashi E."/>
            <person name="Shiratori Y."/>
            <person name="Masuda Y."/>
            <person name="Senoo K."/>
        </authorList>
    </citation>
    <scope>NUCLEOTIDE SEQUENCE [LARGE SCALE GENOMIC DNA]</scope>
    <source>
        <strain evidence="2 3">Red803</strain>
    </source>
</reference>
<feature type="signal peptide" evidence="1">
    <location>
        <begin position="1"/>
        <end position="32"/>
    </location>
</feature>
<evidence type="ECO:0000313" key="2">
    <source>
        <dbReference type="EMBL" id="GLH71130.1"/>
    </source>
</evidence>
<name>A0ABQ5Q9N0_9BACT</name>
<organism evidence="2 3">
    <name type="scientific">Geothrix rubra</name>
    <dbReference type="NCBI Taxonomy" id="2927977"/>
    <lineage>
        <taxon>Bacteria</taxon>
        <taxon>Pseudomonadati</taxon>
        <taxon>Acidobacteriota</taxon>
        <taxon>Holophagae</taxon>
        <taxon>Holophagales</taxon>
        <taxon>Holophagaceae</taxon>
        <taxon>Geothrix</taxon>
    </lineage>
</organism>
<dbReference type="Proteomes" id="UP001165089">
    <property type="component" value="Unassembled WGS sequence"/>
</dbReference>
<evidence type="ECO:0000313" key="3">
    <source>
        <dbReference type="Proteomes" id="UP001165089"/>
    </source>
</evidence>
<gene>
    <name evidence="2" type="ORF">GETHPA_26630</name>
</gene>
<dbReference type="EMBL" id="BSDD01000005">
    <property type="protein sequence ID" value="GLH71130.1"/>
    <property type="molecule type" value="Genomic_DNA"/>
</dbReference>
<feature type="chain" id="PRO_5045554362" evidence="1">
    <location>
        <begin position="33"/>
        <end position="119"/>
    </location>
</feature>
<sequence>MTTPFRRFLKRTAAGLMLGLALVYLLHSASHAGIGEIAPPPAGQAVAVTFDPFVFAESQTGDGVAGCHFFCNHGCPVPPLPEAPDLPAALPGRAFLPRLQAFPRGRTARPETAPPRALA</sequence>
<keyword evidence="1" id="KW-0732">Signal</keyword>
<proteinExistence type="predicted"/>
<dbReference type="RefSeq" id="WP_285727069.1">
    <property type="nucleotide sequence ID" value="NZ_BSDD01000005.1"/>
</dbReference>
<accession>A0ABQ5Q9N0</accession>
<protein>
    <submittedName>
        <fullName evidence="2">Uncharacterized protein</fullName>
    </submittedName>
</protein>
<comment type="caution">
    <text evidence="2">The sequence shown here is derived from an EMBL/GenBank/DDBJ whole genome shotgun (WGS) entry which is preliminary data.</text>
</comment>
<evidence type="ECO:0000256" key="1">
    <source>
        <dbReference type="SAM" id="SignalP"/>
    </source>
</evidence>